<keyword evidence="3" id="KW-1185">Reference proteome</keyword>
<organism evidence="2 3">
    <name type="scientific">Microvirga tunisiensis</name>
    <dbReference type="NCBI Taxonomy" id="2108360"/>
    <lineage>
        <taxon>Bacteria</taxon>
        <taxon>Pseudomonadati</taxon>
        <taxon>Pseudomonadota</taxon>
        <taxon>Alphaproteobacteria</taxon>
        <taxon>Hyphomicrobiales</taxon>
        <taxon>Methylobacteriaceae</taxon>
        <taxon>Microvirga</taxon>
    </lineage>
</organism>
<evidence type="ECO:0000313" key="3">
    <source>
        <dbReference type="Proteomes" id="UP000403266"/>
    </source>
</evidence>
<evidence type="ECO:0000256" key="1">
    <source>
        <dbReference type="SAM" id="MobiDB-lite"/>
    </source>
</evidence>
<proteinExistence type="predicted"/>
<evidence type="ECO:0000313" key="2">
    <source>
        <dbReference type="EMBL" id="MPR29195.1"/>
    </source>
</evidence>
<name>A0A5N7MQB7_9HYPH</name>
<accession>A0A5N7MQB7</accession>
<feature type="region of interest" description="Disordered" evidence="1">
    <location>
        <begin position="54"/>
        <end position="82"/>
    </location>
</feature>
<sequence>MPGGTMGGVTAPPAAPFGLIPPVGCWGEPAPPVAELDGVLVGPPVPTLGAPLLVDPAPLVPEPLAPPLDPPPEPPPPPPPPD</sequence>
<feature type="compositionally biased region" description="Pro residues" evidence="1">
    <location>
        <begin position="58"/>
        <end position="82"/>
    </location>
</feature>
<dbReference type="Proteomes" id="UP000403266">
    <property type="component" value="Unassembled WGS sequence"/>
</dbReference>
<dbReference type="AlphaFoldDB" id="A0A5N7MQB7"/>
<comment type="caution">
    <text evidence="2">The sequence shown here is derived from an EMBL/GenBank/DDBJ whole genome shotgun (WGS) entry which is preliminary data.</text>
</comment>
<dbReference type="EMBL" id="VOSK01000207">
    <property type="protein sequence ID" value="MPR29195.1"/>
    <property type="molecule type" value="Genomic_DNA"/>
</dbReference>
<protein>
    <submittedName>
        <fullName evidence="2">Uncharacterized protein</fullName>
    </submittedName>
</protein>
<gene>
    <name evidence="2" type="ORF">FS320_29860</name>
</gene>
<reference evidence="2 3" key="1">
    <citation type="journal article" date="2019" name="Syst. Appl. Microbiol.">
        <title>Microvirga tunisiensis sp. nov., a root nodule symbiotic bacterium isolated from Lupinus micranthus and L. luteus grown in Northern Tunisia.</title>
        <authorList>
            <person name="Msaddak A."/>
            <person name="Rejili M."/>
            <person name="Duran D."/>
            <person name="Mars M."/>
            <person name="Palacios J.M."/>
            <person name="Ruiz-Argueso T."/>
            <person name="Rey L."/>
            <person name="Imperial J."/>
        </authorList>
    </citation>
    <scope>NUCLEOTIDE SEQUENCE [LARGE SCALE GENOMIC DNA]</scope>
    <source>
        <strain evidence="2 3">Lmie10</strain>
    </source>
</reference>